<sequence length="337" mass="36155">MCERCGGLLEVEYDYSTVRIPEDFEGRPVKQWKYAPLFPVSRRPVTVGEGGTRLKRISSSPDIYLKIEIDNPTKSFKDRGSSVEVTRALELGFDRLAVASTGNMALSLAAYSEIAGMEAVTFVGSGANENKIDMIRNKGGRVVQVDGDFNDAVRKAEEYAKATGSFLAGDYAYRKEGQKGVFFEVIDQLGFEPPDYIFIPVGNGTLISAAHKAAVELRSLGLIDRLPRLIGVQAEGAAPLVEYIRSGKLRKVEVRTGADAIAVGYPMYAEQARRAIEGTGGEVITVSDGEMEAAADEIFRRAGVCAELAGAAAYAAILKRGIGKDEVAVAVVSGGNI</sequence>
<proteinExistence type="predicted"/>
<keyword evidence="6" id="KW-1185">Reference proteome</keyword>
<feature type="domain" description="Tryptophan synthase beta chain-like PALP" evidence="4">
    <location>
        <begin position="48"/>
        <end position="334"/>
    </location>
</feature>
<dbReference type="InterPro" id="IPR036052">
    <property type="entry name" value="TrpB-like_PALP_sf"/>
</dbReference>
<keyword evidence="3 5" id="KW-0456">Lyase</keyword>
<dbReference type="EMBL" id="AP018732">
    <property type="protein sequence ID" value="BBE42193.1"/>
    <property type="molecule type" value="Genomic_DNA"/>
</dbReference>
<comment type="cofactor">
    <cofactor evidence="1">
        <name>pyridoxal 5'-phosphate</name>
        <dbReference type="ChEBI" id="CHEBI:597326"/>
    </cofactor>
</comment>
<evidence type="ECO:0000313" key="5">
    <source>
        <dbReference type="EMBL" id="BBE42193.1"/>
    </source>
</evidence>
<gene>
    <name evidence="5" type="ORF">NAS2_0804</name>
</gene>
<dbReference type="Gene3D" id="3.40.50.1100">
    <property type="match status" value="2"/>
</dbReference>
<dbReference type="InterPro" id="IPR050147">
    <property type="entry name" value="Ser/Thr_Dehydratase"/>
</dbReference>
<dbReference type="AlphaFoldDB" id="A0A4P2VFD9"/>
<evidence type="ECO:0000256" key="3">
    <source>
        <dbReference type="ARBA" id="ARBA00023239"/>
    </source>
</evidence>
<dbReference type="GO" id="GO:0006567">
    <property type="term" value="P:L-threonine catabolic process"/>
    <property type="evidence" value="ECO:0007669"/>
    <property type="project" value="TreeGrafter"/>
</dbReference>
<dbReference type="GO" id="GO:0006565">
    <property type="term" value="P:L-serine catabolic process"/>
    <property type="evidence" value="ECO:0007669"/>
    <property type="project" value="TreeGrafter"/>
</dbReference>
<evidence type="ECO:0000256" key="2">
    <source>
        <dbReference type="ARBA" id="ARBA00022898"/>
    </source>
</evidence>
<dbReference type="PANTHER" id="PTHR48078:SF6">
    <property type="entry name" value="L-THREONINE DEHYDRATASE CATABOLIC TDCB"/>
    <property type="match status" value="1"/>
</dbReference>
<dbReference type="Proteomes" id="UP000509448">
    <property type="component" value="Chromosome"/>
</dbReference>
<dbReference type="PANTHER" id="PTHR48078">
    <property type="entry name" value="THREONINE DEHYDRATASE, MITOCHONDRIAL-RELATED"/>
    <property type="match status" value="1"/>
</dbReference>
<accession>A0A4P2VFD9</accession>
<dbReference type="GO" id="GO:0004794">
    <property type="term" value="F:threonine deaminase activity"/>
    <property type="evidence" value="ECO:0007669"/>
    <property type="project" value="TreeGrafter"/>
</dbReference>
<dbReference type="Pfam" id="PF00291">
    <property type="entry name" value="PALP"/>
    <property type="match status" value="1"/>
</dbReference>
<dbReference type="SUPFAM" id="SSF53686">
    <property type="entry name" value="Tryptophan synthase beta subunit-like PLP-dependent enzymes"/>
    <property type="match status" value="1"/>
</dbReference>
<protein>
    <submittedName>
        <fullName evidence="5">Threonine synthase</fullName>
        <ecNumber evidence="5">4.2.3.1</ecNumber>
    </submittedName>
</protein>
<organism evidence="5 6">
    <name type="scientific">Conexivisphaera calida</name>
    <dbReference type="NCBI Taxonomy" id="1874277"/>
    <lineage>
        <taxon>Archaea</taxon>
        <taxon>Nitrososphaerota</taxon>
        <taxon>Conexivisphaeria</taxon>
        <taxon>Conexivisphaerales</taxon>
        <taxon>Conexivisphaeraceae</taxon>
        <taxon>Conexivisphaera</taxon>
    </lineage>
</organism>
<reference evidence="5 6" key="1">
    <citation type="journal article" date="2019" name="ISME J.">
        <title>Isolation and characterization of a thermophilic sulfur- and iron-reducing thaumarchaeote from a terrestrial acidic hot spring.</title>
        <authorList>
            <person name="Kato S."/>
            <person name="Itoh T."/>
            <person name="Yuki M."/>
            <person name="Nagamori M."/>
            <person name="Ohnishi M."/>
            <person name="Uematsu K."/>
            <person name="Suzuki K."/>
            <person name="Takashina T."/>
            <person name="Ohkuma M."/>
        </authorList>
    </citation>
    <scope>NUCLEOTIDE SEQUENCE [LARGE SCALE GENOMIC DNA]</scope>
    <source>
        <strain evidence="5 6">NAS-02</strain>
    </source>
</reference>
<keyword evidence="2" id="KW-0663">Pyridoxal phosphate</keyword>
<evidence type="ECO:0000256" key="1">
    <source>
        <dbReference type="ARBA" id="ARBA00001933"/>
    </source>
</evidence>
<dbReference type="GO" id="GO:0004795">
    <property type="term" value="F:threonine synthase activity"/>
    <property type="evidence" value="ECO:0007669"/>
    <property type="project" value="UniProtKB-EC"/>
</dbReference>
<dbReference type="GO" id="GO:0003941">
    <property type="term" value="F:L-serine ammonia-lyase activity"/>
    <property type="evidence" value="ECO:0007669"/>
    <property type="project" value="TreeGrafter"/>
</dbReference>
<dbReference type="InterPro" id="IPR001926">
    <property type="entry name" value="TrpB-like_PALP"/>
</dbReference>
<dbReference type="KEGG" id="ccai:NAS2_0804"/>
<dbReference type="GO" id="GO:0009097">
    <property type="term" value="P:isoleucine biosynthetic process"/>
    <property type="evidence" value="ECO:0007669"/>
    <property type="project" value="TreeGrafter"/>
</dbReference>
<evidence type="ECO:0000259" key="4">
    <source>
        <dbReference type="Pfam" id="PF00291"/>
    </source>
</evidence>
<name>A0A4P2VFD9_9ARCH</name>
<dbReference type="EC" id="4.2.3.1" evidence="5"/>
<evidence type="ECO:0000313" key="6">
    <source>
        <dbReference type="Proteomes" id="UP000509448"/>
    </source>
</evidence>